<dbReference type="InterPro" id="IPR027417">
    <property type="entry name" value="P-loop_NTPase"/>
</dbReference>
<evidence type="ECO:0000256" key="14">
    <source>
        <dbReference type="ARBA" id="ARBA00023273"/>
    </source>
</evidence>
<dbReference type="PANTHER" id="PTHR13236:SF0">
    <property type="entry name" value="CYTOPLASMIC DYNEIN 2 LIGHT INTERMEDIATE CHAIN 1"/>
    <property type="match status" value="1"/>
</dbReference>
<evidence type="ECO:0000256" key="12">
    <source>
        <dbReference type="ARBA" id="ARBA00023175"/>
    </source>
</evidence>
<reference evidence="16" key="1">
    <citation type="journal article" date="2023" name="Mol. Biol. Evol.">
        <title>Third-Generation Sequencing Reveals the Adaptive Role of the Epigenome in Three Deep-Sea Polychaetes.</title>
        <authorList>
            <person name="Perez M."/>
            <person name="Aroh O."/>
            <person name="Sun Y."/>
            <person name="Lan Y."/>
            <person name="Juniper S.K."/>
            <person name="Young C.R."/>
            <person name="Angers B."/>
            <person name="Qian P.Y."/>
        </authorList>
    </citation>
    <scope>NUCLEOTIDE SEQUENCE</scope>
    <source>
        <strain evidence="16">P08H-3</strain>
    </source>
</reference>
<dbReference type="GO" id="GO:0005930">
    <property type="term" value="C:axoneme"/>
    <property type="evidence" value="ECO:0007669"/>
    <property type="project" value="UniProtKB-SubCell"/>
</dbReference>
<dbReference type="GO" id="GO:0005813">
    <property type="term" value="C:centrosome"/>
    <property type="evidence" value="ECO:0007669"/>
    <property type="project" value="UniProtKB-SubCell"/>
</dbReference>
<evidence type="ECO:0000256" key="11">
    <source>
        <dbReference type="ARBA" id="ARBA00023069"/>
    </source>
</evidence>
<evidence type="ECO:0000256" key="4">
    <source>
        <dbReference type="ARBA" id="ARBA00006831"/>
    </source>
</evidence>
<keyword evidence="7" id="KW-0963">Cytoplasm</keyword>
<dbReference type="InterPro" id="IPR040045">
    <property type="entry name" value="DYNC2LI1"/>
</dbReference>
<dbReference type="GO" id="GO:0005868">
    <property type="term" value="C:cytoplasmic dynein complex"/>
    <property type="evidence" value="ECO:0007669"/>
    <property type="project" value="InterPro"/>
</dbReference>
<evidence type="ECO:0000313" key="17">
    <source>
        <dbReference type="Proteomes" id="UP001208570"/>
    </source>
</evidence>
<dbReference type="Gene3D" id="3.40.50.300">
    <property type="entry name" value="P-loop containing nucleotide triphosphate hydrolases"/>
    <property type="match status" value="1"/>
</dbReference>
<evidence type="ECO:0000256" key="10">
    <source>
        <dbReference type="ARBA" id="ARBA00023017"/>
    </source>
</evidence>
<dbReference type="GO" id="GO:0035735">
    <property type="term" value="P:intraciliary transport involved in cilium assembly"/>
    <property type="evidence" value="ECO:0007669"/>
    <property type="project" value="InterPro"/>
</dbReference>
<keyword evidence="6" id="KW-0217">Developmental protein</keyword>
<dbReference type="PRINTS" id="PR00449">
    <property type="entry name" value="RASTRNSFRMNG"/>
</dbReference>
<keyword evidence="11" id="KW-0969">Cilium</keyword>
<evidence type="ECO:0000256" key="5">
    <source>
        <dbReference type="ARBA" id="ARBA00018863"/>
    </source>
</evidence>
<evidence type="ECO:0000256" key="15">
    <source>
        <dbReference type="SAM" id="MobiDB-lite"/>
    </source>
</evidence>
<dbReference type="AlphaFoldDB" id="A0AAD9N6R4"/>
<dbReference type="GO" id="GO:0045504">
    <property type="term" value="F:dynein heavy chain binding"/>
    <property type="evidence" value="ECO:0007669"/>
    <property type="project" value="TreeGrafter"/>
</dbReference>
<gene>
    <name evidence="16" type="ORF">LSH36_162g01004</name>
</gene>
<evidence type="ECO:0000256" key="2">
    <source>
        <dbReference type="ARBA" id="ARBA00004300"/>
    </source>
</evidence>
<comment type="subcellular location">
    <subcellularLocation>
        <location evidence="3">Cytoplasm</location>
        <location evidence="3">Cytoskeleton</location>
        <location evidence="3">Cilium axoneme</location>
    </subcellularLocation>
    <subcellularLocation>
        <location evidence="1">Cytoplasm</location>
        <location evidence="1">Cytoskeleton</location>
        <location evidence="1">Cilium basal body</location>
    </subcellularLocation>
    <subcellularLocation>
        <location evidence="2">Cytoplasm</location>
        <location evidence="2">Cytoskeleton</location>
        <location evidence="2">Microtubule organizing center</location>
        <location evidence="2">Centrosome</location>
    </subcellularLocation>
</comment>
<feature type="region of interest" description="Disordered" evidence="15">
    <location>
        <begin position="247"/>
        <end position="272"/>
    </location>
</feature>
<evidence type="ECO:0000256" key="3">
    <source>
        <dbReference type="ARBA" id="ARBA00004430"/>
    </source>
</evidence>
<dbReference type="Proteomes" id="UP001208570">
    <property type="component" value="Unassembled WGS sequence"/>
</dbReference>
<dbReference type="EMBL" id="JAODUP010000162">
    <property type="protein sequence ID" value="KAK2158860.1"/>
    <property type="molecule type" value="Genomic_DNA"/>
</dbReference>
<organism evidence="16 17">
    <name type="scientific">Paralvinella palmiformis</name>
    <dbReference type="NCBI Taxonomy" id="53620"/>
    <lineage>
        <taxon>Eukaryota</taxon>
        <taxon>Metazoa</taxon>
        <taxon>Spiralia</taxon>
        <taxon>Lophotrochozoa</taxon>
        <taxon>Annelida</taxon>
        <taxon>Polychaeta</taxon>
        <taxon>Sedentaria</taxon>
        <taxon>Canalipalpata</taxon>
        <taxon>Terebellida</taxon>
        <taxon>Terebelliformia</taxon>
        <taxon>Alvinellidae</taxon>
        <taxon>Paralvinella</taxon>
    </lineage>
</organism>
<dbReference type="GO" id="GO:0036064">
    <property type="term" value="C:ciliary basal body"/>
    <property type="evidence" value="ECO:0007669"/>
    <property type="project" value="TreeGrafter"/>
</dbReference>
<keyword evidence="17" id="KW-1185">Reference proteome</keyword>
<dbReference type="SUPFAM" id="SSF52540">
    <property type="entry name" value="P-loop containing nucleoside triphosphate hydrolases"/>
    <property type="match status" value="1"/>
</dbReference>
<evidence type="ECO:0000256" key="7">
    <source>
        <dbReference type="ARBA" id="ARBA00022490"/>
    </source>
</evidence>
<comment type="caution">
    <text evidence="16">The sequence shown here is derived from an EMBL/GenBank/DDBJ whole genome shotgun (WGS) entry which is preliminary data.</text>
</comment>
<protein>
    <recommendedName>
        <fullName evidence="5">Cytoplasmic dynein 2 light intermediate chain 1</fullName>
    </recommendedName>
</protein>
<keyword evidence="10" id="KW-0243">Dynein</keyword>
<keyword evidence="8" id="KW-0493">Microtubule</keyword>
<evidence type="ECO:0000256" key="9">
    <source>
        <dbReference type="ARBA" id="ARBA00022794"/>
    </source>
</evidence>
<evidence type="ECO:0000256" key="1">
    <source>
        <dbReference type="ARBA" id="ARBA00004120"/>
    </source>
</evidence>
<evidence type="ECO:0000256" key="8">
    <source>
        <dbReference type="ARBA" id="ARBA00022701"/>
    </source>
</evidence>
<keyword evidence="9" id="KW-0970">Cilium biogenesis/degradation</keyword>
<keyword evidence="12" id="KW-0505">Motor protein</keyword>
<dbReference type="InterPro" id="IPR022780">
    <property type="entry name" value="Dynein_light_int_chain"/>
</dbReference>
<evidence type="ECO:0000256" key="13">
    <source>
        <dbReference type="ARBA" id="ARBA00023212"/>
    </source>
</evidence>
<comment type="similarity">
    <text evidence="4">Belongs to the dynein light intermediate chain family.</text>
</comment>
<name>A0AAD9N6R4_9ANNE</name>
<accession>A0AAD9N6R4</accession>
<sequence>MAKGEKSLWDLALLQANSAEEEELKGEESTVVFFGSKNAGKTSIILRFLDREETPKPTTGLEYTFGRRAKGANLAKDVGHIWELGGGTWLSRLIDVPLNPNTIKHTAMILVLDLSKPSELWFTLEKFLTIIRSRVDAVINETRMQQPDIKEQLKRQTWQRIGEEHVDKDLIDPLLIPLVIVGTKYDIFQEFDPEKRKVICKTLRFVAHTYGAHLQNISDPSLVEDPAKDAQYIEAVIDTMRRQKDEELERYRRSSERRAREAQRGHAEMMIK</sequence>
<keyword evidence="14" id="KW-0966">Cell projection</keyword>
<dbReference type="GO" id="GO:0035721">
    <property type="term" value="P:intraciliary retrograde transport"/>
    <property type="evidence" value="ECO:0007669"/>
    <property type="project" value="InterPro"/>
</dbReference>
<evidence type="ECO:0000313" key="16">
    <source>
        <dbReference type="EMBL" id="KAK2158860.1"/>
    </source>
</evidence>
<dbReference type="GO" id="GO:0005874">
    <property type="term" value="C:microtubule"/>
    <property type="evidence" value="ECO:0007669"/>
    <property type="project" value="UniProtKB-KW"/>
</dbReference>
<evidence type="ECO:0000256" key="6">
    <source>
        <dbReference type="ARBA" id="ARBA00022473"/>
    </source>
</evidence>
<keyword evidence="13" id="KW-0206">Cytoskeleton</keyword>
<proteinExistence type="inferred from homology"/>
<dbReference type="Pfam" id="PF05783">
    <property type="entry name" value="DLIC"/>
    <property type="match status" value="1"/>
</dbReference>
<dbReference type="PANTHER" id="PTHR13236">
    <property type="entry name" value="DYNEIN 2 LIGHT INTERMEDIATE CHAIN, ISOFORM 2"/>
    <property type="match status" value="1"/>
</dbReference>